<protein>
    <submittedName>
        <fullName evidence="5">Zn(2)-C6 fungal-type DNA-binding domain protein</fullName>
    </submittedName>
</protein>
<feature type="compositionally biased region" description="Basic and acidic residues" evidence="3">
    <location>
        <begin position="1"/>
        <end position="12"/>
    </location>
</feature>
<feature type="domain" description="Zn(2)-C6 fungal-type" evidence="4">
    <location>
        <begin position="27"/>
        <end position="58"/>
    </location>
</feature>
<dbReference type="InterPro" id="IPR050613">
    <property type="entry name" value="Sec_Metabolite_Reg"/>
</dbReference>
<dbReference type="SMART" id="SM00066">
    <property type="entry name" value="GAL4"/>
    <property type="match status" value="1"/>
</dbReference>
<dbReference type="PROSITE" id="PS50048">
    <property type="entry name" value="ZN2_CY6_FUNGAL_2"/>
    <property type="match status" value="1"/>
</dbReference>
<dbReference type="PANTHER" id="PTHR31001">
    <property type="entry name" value="UNCHARACTERIZED TRANSCRIPTIONAL REGULATORY PROTEIN"/>
    <property type="match status" value="1"/>
</dbReference>
<keyword evidence="5" id="KW-0238">DNA-binding</keyword>
<dbReference type="PANTHER" id="PTHR31001:SF87">
    <property type="entry name" value="COL-21"/>
    <property type="match status" value="1"/>
</dbReference>
<dbReference type="InterPro" id="IPR001138">
    <property type="entry name" value="Zn2Cys6_DnaBD"/>
</dbReference>
<dbReference type="STRING" id="1081109.A0A168E9U5"/>
<keyword evidence="2" id="KW-0539">Nucleus</keyword>
<feature type="region of interest" description="Disordered" evidence="3">
    <location>
        <begin position="1"/>
        <end position="24"/>
    </location>
</feature>
<comment type="caution">
    <text evidence="5">The sequence shown here is derived from an EMBL/GenBank/DDBJ whole genome shotgun (WGS) entry which is preliminary data.</text>
</comment>
<dbReference type="GO" id="GO:0000981">
    <property type="term" value="F:DNA-binding transcription factor activity, RNA polymerase II-specific"/>
    <property type="evidence" value="ECO:0007669"/>
    <property type="project" value="InterPro"/>
</dbReference>
<comment type="subcellular location">
    <subcellularLocation>
        <location evidence="1">Nucleus</location>
    </subcellularLocation>
</comment>
<organism evidence="5 6">
    <name type="scientific">Moelleriella libera RCEF 2490</name>
    <dbReference type="NCBI Taxonomy" id="1081109"/>
    <lineage>
        <taxon>Eukaryota</taxon>
        <taxon>Fungi</taxon>
        <taxon>Dikarya</taxon>
        <taxon>Ascomycota</taxon>
        <taxon>Pezizomycotina</taxon>
        <taxon>Sordariomycetes</taxon>
        <taxon>Hypocreomycetidae</taxon>
        <taxon>Hypocreales</taxon>
        <taxon>Clavicipitaceae</taxon>
        <taxon>Moelleriella</taxon>
    </lineage>
</organism>
<dbReference type="Proteomes" id="UP000078544">
    <property type="component" value="Unassembled WGS sequence"/>
</dbReference>
<dbReference type="SUPFAM" id="SSF57701">
    <property type="entry name" value="Zn2/Cys6 DNA-binding domain"/>
    <property type="match status" value="1"/>
</dbReference>
<dbReference type="GO" id="GO:0003677">
    <property type="term" value="F:DNA binding"/>
    <property type="evidence" value="ECO:0007669"/>
    <property type="project" value="UniProtKB-KW"/>
</dbReference>
<evidence type="ECO:0000259" key="4">
    <source>
        <dbReference type="PROSITE" id="PS50048"/>
    </source>
</evidence>
<evidence type="ECO:0000313" key="5">
    <source>
        <dbReference type="EMBL" id="KZZ98576.1"/>
    </source>
</evidence>
<name>A0A168E9U5_9HYPO</name>
<sequence length="763" mass="85430">MADTVKTDKSSPLERPPPKKRRRIAVSCTECHRRKQKCDRELPCTNCRYRNREPFCSYAPGAPRARESKASLAKPSPSSAGESPVRNDEPLSSLATAWGYGQTGASTIDFLKKIEMAQTAEDEEGSVARLPPCGPPQDTPALREKYKGLIRQLPSRSFIDRLVDIFMKEYNWQYYFVDPDVFDRQLEDWNALPFSIFSSDGPHGIPPDLRVFPAVLFQVVAAALLVVPEELAEEFAALKYAANMTYEDLACDYSESGASIVSLLGKTGLSITTVQAEFLRASFLKFTAGVTESVRSPLHPFTVSGSPGHLSSSLTLIWQWHMVAIAIRDAQELGMHRDSLDPKPASPKVEDVLQNQWSIERRRKMYMVLALWDINMCIVLGRPGAIDWRHGLPSLPFDAPAPSNRSKTPVVARDTDRDPPTPLTRALWLHTLTGPLREIQDLEQEGSYPKSFSKVDRLQQTIMALNETKPAIFRLENPDIRWDSHPDVQWIHPTRYYMETMHQFSLMALHRPYVLHRKKSRREALKAGFALLESQRRMFEGSPRESWRNFMLFYGAFDAIVLIASIYIIFPQEQEESRHCSVKHVQWAIERFAAMESRNPLAKSAQGVLQAILAKMNRATAIRGPERREAVVRDGAGADTLSSTMARDASETMTLYPAGGAADKDLMSSAAAAAAETGQGWHPAVEWDFEPPSESLASIAPTFALSDLLFNDLQAAYGSTTEDESMTMLNPAVSVLDGPTWQFGGEVGDGTLWQFLNQFPMRE</sequence>
<gene>
    <name evidence="5" type="ORF">AAL_03094</name>
</gene>
<proteinExistence type="predicted"/>
<evidence type="ECO:0000256" key="1">
    <source>
        <dbReference type="ARBA" id="ARBA00004123"/>
    </source>
</evidence>
<dbReference type="GO" id="GO:0005634">
    <property type="term" value="C:nucleus"/>
    <property type="evidence" value="ECO:0007669"/>
    <property type="project" value="UniProtKB-SubCell"/>
</dbReference>
<feature type="compositionally biased region" description="Low complexity" evidence="3">
    <location>
        <begin position="70"/>
        <end position="80"/>
    </location>
</feature>
<evidence type="ECO:0000256" key="2">
    <source>
        <dbReference type="ARBA" id="ARBA00023242"/>
    </source>
</evidence>
<dbReference type="CDD" id="cd00067">
    <property type="entry name" value="GAL4"/>
    <property type="match status" value="1"/>
</dbReference>
<dbReference type="InterPro" id="IPR036864">
    <property type="entry name" value="Zn2-C6_fun-type_DNA-bd_sf"/>
</dbReference>
<dbReference type="PROSITE" id="PS00463">
    <property type="entry name" value="ZN2_CY6_FUNGAL_1"/>
    <property type="match status" value="1"/>
</dbReference>
<accession>A0A168E9U5</accession>
<dbReference type="OrthoDB" id="10263753at2759"/>
<dbReference type="EMBL" id="AZGY01000005">
    <property type="protein sequence ID" value="KZZ98576.1"/>
    <property type="molecule type" value="Genomic_DNA"/>
</dbReference>
<keyword evidence="6" id="KW-1185">Reference proteome</keyword>
<feature type="region of interest" description="Disordered" evidence="3">
    <location>
        <begin position="67"/>
        <end position="88"/>
    </location>
</feature>
<dbReference type="GO" id="GO:0008270">
    <property type="term" value="F:zinc ion binding"/>
    <property type="evidence" value="ECO:0007669"/>
    <property type="project" value="InterPro"/>
</dbReference>
<dbReference type="CDD" id="cd12148">
    <property type="entry name" value="fungal_TF_MHR"/>
    <property type="match status" value="1"/>
</dbReference>
<reference evidence="5 6" key="1">
    <citation type="journal article" date="2016" name="Genome Biol. Evol.">
        <title>Divergent and convergent evolution of fungal pathogenicity.</title>
        <authorList>
            <person name="Shang Y."/>
            <person name="Xiao G."/>
            <person name="Zheng P."/>
            <person name="Cen K."/>
            <person name="Zhan S."/>
            <person name="Wang C."/>
        </authorList>
    </citation>
    <scope>NUCLEOTIDE SEQUENCE [LARGE SCALE GENOMIC DNA]</scope>
    <source>
        <strain evidence="5 6">RCEF 2490</strain>
    </source>
</reference>
<feature type="region of interest" description="Disordered" evidence="3">
    <location>
        <begin position="398"/>
        <end position="419"/>
    </location>
</feature>
<evidence type="ECO:0000256" key="3">
    <source>
        <dbReference type="SAM" id="MobiDB-lite"/>
    </source>
</evidence>
<evidence type="ECO:0000313" key="6">
    <source>
        <dbReference type="Proteomes" id="UP000078544"/>
    </source>
</evidence>
<dbReference type="Pfam" id="PF00172">
    <property type="entry name" value="Zn_clus"/>
    <property type="match status" value="1"/>
</dbReference>
<dbReference type="Gene3D" id="4.10.240.10">
    <property type="entry name" value="Zn(2)-C6 fungal-type DNA-binding domain"/>
    <property type="match status" value="1"/>
</dbReference>
<dbReference type="AlphaFoldDB" id="A0A168E9U5"/>